<proteinExistence type="inferred from homology"/>
<evidence type="ECO:0000313" key="5">
    <source>
        <dbReference type="EMBL" id="WOJ93947.1"/>
    </source>
</evidence>
<organism evidence="5 6">
    <name type="scientific">Congregibacter variabilis</name>
    <dbReference type="NCBI Taxonomy" id="3081200"/>
    <lineage>
        <taxon>Bacteria</taxon>
        <taxon>Pseudomonadati</taxon>
        <taxon>Pseudomonadota</taxon>
        <taxon>Gammaproteobacteria</taxon>
        <taxon>Cellvibrionales</taxon>
        <taxon>Halieaceae</taxon>
        <taxon>Congregibacter</taxon>
    </lineage>
</organism>
<keyword evidence="2" id="KW-0479">Metal-binding</keyword>
<evidence type="ECO:0000256" key="1">
    <source>
        <dbReference type="ARBA" id="ARBA00009227"/>
    </source>
</evidence>
<evidence type="ECO:0000256" key="4">
    <source>
        <dbReference type="RuleBase" id="RU003684"/>
    </source>
</evidence>
<accession>A0ABZ0I4H9</accession>
<keyword evidence="6" id="KW-1185">Reference proteome</keyword>
<reference evidence="5 6" key="1">
    <citation type="submission" date="2023-10" db="EMBL/GenBank/DDBJ databases">
        <title>Two novel species belonging to the OM43/NOR5 clade.</title>
        <authorList>
            <person name="Park M."/>
        </authorList>
    </citation>
    <scope>NUCLEOTIDE SEQUENCE [LARGE SCALE GENOMIC DNA]</scope>
    <source>
        <strain evidence="5 6">IMCC43200</strain>
    </source>
</reference>
<evidence type="ECO:0000313" key="6">
    <source>
        <dbReference type="Proteomes" id="UP001626537"/>
    </source>
</evidence>
<dbReference type="PROSITE" id="PS51409">
    <property type="entry name" value="ARGINASE_2"/>
    <property type="match status" value="1"/>
</dbReference>
<dbReference type="EMBL" id="CP136864">
    <property type="protein sequence ID" value="WOJ93947.1"/>
    <property type="molecule type" value="Genomic_DNA"/>
</dbReference>
<dbReference type="PIRSF" id="PIRSF036979">
    <property type="entry name" value="Arginase"/>
    <property type="match status" value="1"/>
</dbReference>
<dbReference type="Pfam" id="PF00491">
    <property type="entry name" value="Arginase"/>
    <property type="match status" value="1"/>
</dbReference>
<evidence type="ECO:0000256" key="2">
    <source>
        <dbReference type="ARBA" id="ARBA00022723"/>
    </source>
</evidence>
<dbReference type="InterPro" id="IPR023696">
    <property type="entry name" value="Ureohydrolase_dom_sf"/>
</dbReference>
<dbReference type="SUPFAM" id="SSF52768">
    <property type="entry name" value="Arginase/deacetylase"/>
    <property type="match status" value="1"/>
</dbReference>
<dbReference type="InterPro" id="IPR020855">
    <property type="entry name" value="Ureohydrolase_Mn_BS"/>
</dbReference>
<dbReference type="NCBIfam" id="TIGR01230">
    <property type="entry name" value="agmatinase"/>
    <property type="match status" value="1"/>
</dbReference>
<name>A0ABZ0I4H9_9GAMM</name>
<dbReference type="PRINTS" id="PR00116">
    <property type="entry name" value="ARGINASE"/>
</dbReference>
<evidence type="ECO:0000256" key="3">
    <source>
        <dbReference type="ARBA" id="ARBA00022801"/>
    </source>
</evidence>
<dbReference type="Gene3D" id="3.40.800.10">
    <property type="entry name" value="Ureohydrolase domain"/>
    <property type="match status" value="1"/>
</dbReference>
<dbReference type="CDD" id="cd11592">
    <property type="entry name" value="Agmatinase_PAH"/>
    <property type="match status" value="1"/>
</dbReference>
<gene>
    <name evidence="5" type="primary">speB</name>
    <name evidence="5" type="ORF">R0135_01955</name>
</gene>
<sequence length="317" mass="33985">MSEFNQPLSGNEMPRFGGIASMFRLPVQLSAEGLDVAIVGVPLDCGTSNRAGSRYGPRQIRAESVLVRPYGMATKAAPFDSFQVADTGDVALNTYNLEKSIGIIESHFDGVLASGAKTLAMGGDHTITLPILRAQAKVHGPLAVVHVDAHADMNDHMFGESITHGTIFRRAIEEGLIDPTKMVQIGLRATGYAADDFDWARQRGVRVVSAEECWYKSLDPLMAEVREQIGSDHPVYLSFDIDGLDPSVAPGTGTPEPAGLMTSQSLEIIRGAFGTNLVGADLVEVSPPYDTSGNTALLAANLMFEMLCSFPGCQRRD</sequence>
<protein>
    <submittedName>
        <fullName evidence="5">Agmatinase</fullName>
        <ecNumber evidence="5">3.5.3.11</ecNumber>
    </submittedName>
</protein>
<dbReference type="InterPro" id="IPR005925">
    <property type="entry name" value="Agmatinase-rel"/>
</dbReference>
<dbReference type="PANTHER" id="PTHR11358">
    <property type="entry name" value="ARGINASE/AGMATINASE"/>
    <property type="match status" value="1"/>
</dbReference>
<dbReference type="GO" id="GO:0008783">
    <property type="term" value="F:agmatinase activity"/>
    <property type="evidence" value="ECO:0007669"/>
    <property type="project" value="UniProtKB-EC"/>
</dbReference>
<dbReference type="RefSeq" id="WP_407348586.1">
    <property type="nucleotide sequence ID" value="NZ_CP136864.1"/>
</dbReference>
<dbReference type="InterPro" id="IPR006035">
    <property type="entry name" value="Ureohydrolase"/>
</dbReference>
<dbReference type="PROSITE" id="PS01053">
    <property type="entry name" value="ARGINASE_1"/>
    <property type="match status" value="1"/>
</dbReference>
<dbReference type="PANTHER" id="PTHR11358:SF26">
    <property type="entry name" value="GUANIDINO ACID HYDROLASE, MITOCHONDRIAL"/>
    <property type="match status" value="1"/>
</dbReference>
<keyword evidence="3 4" id="KW-0378">Hydrolase</keyword>
<comment type="similarity">
    <text evidence="1">Belongs to the arginase family. Agmatinase subfamily.</text>
</comment>
<dbReference type="EC" id="3.5.3.11" evidence="5"/>
<dbReference type="Proteomes" id="UP001626537">
    <property type="component" value="Chromosome"/>
</dbReference>